<feature type="domain" description="AB hydrolase-1" evidence="1">
    <location>
        <begin position="56"/>
        <end position="286"/>
    </location>
</feature>
<dbReference type="InterPro" id="IPR000073">
    <property type="entry name" value="AB_hydrolase_1"/>
</dbReference>
<protein>
    <recommendedName>
        <fullName evidence="1">AB hydrolase-1 domain-containing protein</fullName>
    </recommendedName>
</protein>
<dbReference type="PANTHER" id="PTHR43194">
    <property type="entry name" value="HYDROLASE ALPHA/BETA FOLD FAMILY"/>
    <property type="match status" value="1"/>
</dbReference>
<comment type="caution">
    <text evidence="2">The sequence shown here is derived from an EMBL/GenBank/DDBJ whole genome shotgun (WGS) entry which is preliminary data.</text>
</comment>
<dbReference type="PANTHER" id="PTHR43194:SF2">
    <property type="entry name" value="PEROXISOMAL MEMBRANE PROTEIN LPX1"/>
    <property type="match status" value="1"/>
</dbReference>
<organism evidence="2 3">
    <name type="scientific">Neoarthrinium moseri</name>
    <dbReference type="NCBI Taxonomy" id="1658444"/>
    <lineage>
        <taxon>Eukaryota</taxon>
        <taxon>Fungi</taxon>
        <taxon>Dikarya</taxon>
        <taxon>Ascomycota</taxon>
        <taxon>Pezizomycotina</taxon>
        <taxon>Sordariomycetes</taxon>
        <taxon>Xylariomycetidae</taxon>
        <taxon>Amphisphaeriales</taxon>
        <taxon>Apiosporaceae</taxon>
        <taxon>Neoarthrinium</taxon>
    </lineage>
</organism>
<dbReference type="InterPro" id="IPR050228">
    <property type="entry name" value="Carboxylesterase_BioH"/>
</dbReference>
<dbReference type="EMBL" id="JAFIMR010000094">
    <property type="protein sequence ID" value="KAI1847871.1"/>
    <property type="molecule type" value="Genomic_DNA"/>
</dbReference>
<reference evidence="2" key="1">
    <citation type="submission" date="2021-03" db="EMBL/GenBank/DDBJ databases">
        <title>Revisited historic fungal species revealed as producer of novel bioactive compounds through whole genome sequencing and comparative genomics.</title>
        <authorList>
            <person name="Vignolle G.A."/>
            <person name="Hochenegger N."/>
            <person name="Mach R.L."/>
            <person name="Mach-Aigner A.R."/>
            <person name="Javad Rahimi M."/>
            <person name="Salim K.A."/>
            <person name="Chan C.M."/>
            <person name="Lim L.B.L."/>
            <person name="Cai F."/>
            <person name="Druzhinina I.S."/>
            <person name="U'Ren J.M."/>
            <person name="Derntl C."/>
        </authorList>
    </citation>
    <scope>NUCLEOTIDE SEQUENCE</scope>
    <source>
        <strain evidence="2">TUCIM 5799</strain>
    </source>
</reference>
<dbReference type="AlphaFoldDB" id="A0A9P9W7N3"/>
<evidence type="ECO:0000259" key="1">
    <source>
        <dbReference type="Pfam" id="PF12697"/>
    </source>
</evidence>
<dbReference type="Proteomes" id="UP000829685">
    <property type="component" value="Unassembled WGS sequence"/>
</dbReference>
<sequence length="350" mass="38704">MGINFYLSYQWLCWTRPSGPPSALPDGIERTFIRTPGGDIELLCARPASPSSRPPVVFAHGGMGCAWVWIPYMQYLAQNGVTSYAVSTRGHGESWHPSFLRMLYMTTKRMLADDLLAGIRAVEQKEGSEVVLVGHSSGGGLSQFILNEGDVKVKALALLGAVPGTGSYGVYFNWACFDPWFSIRMLFHGWHSNSPLSHPFLTKRAFFSEEYPEADVVNFQRHLNRYESFLWPLGMLLPFVNAQKLLSNITGWGSGGDRVLIMAGTGDKLMTEPVQRKAAKTYRDAFSEMAALKKIDAEVREPEKVKGGCGLDDTGRGVTLAFVPGAGHHLQNDVQWKTGAEKLLVFLKQL</sequence>
<dbReference type="InterPro" id="IPR029058">
    <property type="entry name" value="AB_hydrolase_fold"/>
</dbReference>
<evidence type="ECO:0000313" key="2">
    <source>
        <dbReference type="EMBL" id="KAI1847871.1"/>
    </source>
</evidence>
<dbReference type="Gene3D" id="3.40.50.1820">
    <property type="entry name" value="alpha/beta hydrolase"/>
    <property type="match status" value="1"/>
</dbReference>
<proteinExistence type="predicted"/>
<evidence type="ECO:0000313" key="3">
    <source>
        <dbReference type="Proteomes" id="UP000829685"/>
    </source>
</evidence>
<gene>
    <name evidence="2" type="ORF">JX265_013890</name>
</gene>
<dbReference type="SUPFAM" id="SSF53474">
    <property type="entry name" value="alpha/beta-Hydrolases"/>
    <property type="match status" value="1"/>
</dbReference>
<name>A0A9P9W7N3_9PEZI</name>
<dbReference type="Pfam" id="PF12697">
    <property type="entry name" value="Abhydrolase_6"/>
    <property type="match status" value="1"/>
</dbReference>
<keyword evidence="3" id="KW-1185">Reference proteome</keyword>
<accession>A0A9P9W7N3</accession>
<dbReference type="OrthoDB" id="8119704at2759"/>